<dbReference type="GO" id="GO:0045944">
    <property type="term" value="P:positive regulation of transcription by RNA polymerase II"/>
    <property type="evidence" value="ECO:0007669"/>
    <property type="project" value="TreeGrafter"/>
</dbReference>
<dbReference type="InterPro" id="IPR036864">
    <property type="entry name" value="Zn2-C6_fun-type_DNA-bd_sf"/>
</dbReference>
<feature type="region of interest" description="Disordered" evidence="1">
    <location>
        <begin position="165"/>
        <end position="214"/>
    </location>
</feature>
<evidence type="ECO:0000259" key="2">
    <source>
        <dbReference type="PROSITE" id="PS50048"/>
    </source>
</evidence>
<dbReference type="GO" id="GO:0000981">
    <property type="term" value="F:DNA-binding transcription factor activity, RNA polymerase II-specific"/>
    <property type="evidence" value="ECO:0007669"/>
    <property type="project" value="InterPro"/>
</dbReference>
<dbReference type="GeneID" id="5231954"/>
<protein>
    <recommendedName>
        <fullName evidence="2">Zn(2)-C6 fungal-type domain-containing protein</fullName>
    </recommendedName>
</protein>
<dbReference type="SUPFAM" id="SSF57701">
    <property type="entry name" value="Zn2/Cys6 DNA-binding domain"/>
    <property type="match status" value="2"/>
</dbReference>
<gene>
    <name evidence="3" type="ORF">LELG_03797</name>
</gene>
<dbReference type="PROSITE" id="PS00463">
    <property type="entry name" value="ZN2_CY6_FUNGAL_1"/>
    <property type="match status" value="1"/>
</dbReference>
<dbReference type="Proteomes" id="UP000001996">
    <property type="component" value="Unassembled WGS sequence"/>
</dbReference>
<feature type="compositionally biased region" description="Low complexity" evidence="1">
    <location>
        <begin position="193"/>
        <end position="203"/>
    </location>
</feature>
<accession>A5E2G0</accession>
<evidence type="ECO:0000313" key="4">
    <source>
        <dbReference type="Proteomes" id="UP000001996"/>
    </source>
</evidence>
<organism evidence="3 4">
    <name type="scientific">Lodderomyces elongisporus (strain ATCC 11503 / CBS 2605 / JCM 1781 / NBRC 1676 / NRRL YB-4239)</name>
    <name type="common">Yeast</name>
    <name type="synonym">Saccharomyces elongisporus</name>
    <dbReference type="NCBI Taxonomy" id="379508"/>
    <lineage>
        <taxon>Eukaryota</taxon>
        <taxon>Fungi</taxon>
        <taxon>Dikarya</taxon>
        <taxon>Ascomycota</taxon>
        <taxon>Saccharomycotina</taxon>
        <taxon>Pichiomycetes</taxon>
        <taxon>Debaryomycetaceae</taxon>
        <taxon>Candida/Lodderomyces clade</taxon>
        <taxon>Lodderomyces</taxon>
    </lineage>
</organism>
<dbReference type="GO" id="GO:0003713">
    <property type="term" value="F:transcription coactivator activity"/>
    <property type="evidence" value="ECO:0007669"/>
    <property type="project" value="TreeGrafter"/>
</dbReference>
<proteinExistence type="predicted"/>
<dbReference type="EMBL" id="CH981528">
    <property type="protein sequence ID" value="EDK45618.1"/>
    <property type="molecule type" value="Genomic_DNA"/>
</dbReference>
<dbReference type="VEuPathDB" id="FungiDB:LELG_03797"/>
<dbReference type="HOGENOM" id="CLU_652226_0_0_1"/>
<dbReference type="PANTHER" id="PTHR46007">
    <property type="entry name" value="MEDIATOR OF RNA POLYMERASE II TRANSCRIPTION SUBUNIT 12"/>
    <property type="match status" value="1"/>
</dbReference>
<dbReference type="PROSITE" id="PS50048">
    <property type="entry name" value="ZN2_CY6_FUNGAL_2"/>
    <property type="match status" value="1"/>
</dbReference>
<dbReference type="InterPro" id="IPR051647">
    <property type="entry name" value="Mediator_comp_sub12"/>
</dbReference>
<name>A5E2G0_LODEL</name>
<dbReference type="InParanoid" id="A5E2G0"/>
<keyword evidence="4" id="KW-1185">Reference proteome</keyword>
<dbReference type="PANTHER" id="PTHR46007:SF8">
    <property type="entry name" value="C2H2-TYPE DOMAIN-CONTAINING PROTEIN"/>
    <property type="match status" value="1"/>
</dbReference>
<dbReference type="GO" id="GO:0016592">
    <property type="term" value="C:mediator complex"/>
    <property type="evidence" value="ECO:0007669"/>
    <property type="project" value="TreeGrafter"/>
</dbReference>
<dbReference type="InterPro" id="IPR001138">
    <property type="entry name" value="Zn2Cys6_DnaBD"/>
</dbReference>
<dbReference type="GO" id="GO:0008270">
    <property type="term" value="F:zinc ion binding"/>
    <property type="evidence" value="ECO:0007669"/>
    <property type="project" value="InterPro"/>
</dbReference>
<dbReference type="Gene3D" id="4.10.240.10">
    <property type="entry name" value="Zn(2)-C6 fungal-type DNA-binding domain"/>
    <property type="match status" value="2"/>
</dbReference>
<dbReference type="eggNOG" id="ENOG502S235">
    <property type="taxonomic scope" value="Eukaryota"/>
</dbReference>
<dbReference type="OrthoDB" id="4036575at2759"/>
<feature type="compositionally biased region" description="Polar residues" evidence="1">
    <location>
        <begin position="173"/>
        <end position="184"/>
    </location>
</feature>
<dbReference type="KEGG" id="lel:PVL30_004623"/>
<dbReference type="OMA" id="FKSCQNC"/>
<evidence type="ECO:0000313" key="3">
    <source>
        <dbReference type="EMBL" id="EDK45618.1"/>
    </source>
</evidence>
<evidence type="ECO:0000256" key="1">
    <source>
        <dbReference type="SAM" id="MobiDB-lite"/>
    </source>
</evidence>
<reference evidence="3 4" key="1">
    <citation type="journal article" date="2009" name="Nature">
        <title>Evolution of pathogenicity and sexual reproduction in eight Candida genomes.</title>
        <authorList>
            <person name="Butler G."/>
            <person name="Rasmussen M.D."/>
            <person name="Lin M.F."/>
            <person name="Santos M.A."/>
            <person name="Sakthikumar S."/>
            <person name="Munro C.A."/>
            <person name="Rheinbay E."/>
            <person name="Grabherr M."/>
            <person name="Forche A."/>
            <person name="Reedy J.L."/>
            <person name="Agrafioti I."/>
            <person name="Arnaud M.B."/>
            <person name="Bates S."/>
            <person name="Brown A.J."/>
            <person name="Brunke S."/>
            <person name="Costanzo M.C."/>
            <person name="Fitzpatrick D.A."/>
            <person name="de Groot P.W."/>
            <person name="Harris D."/>
            <person name="Hoyer L.L."/>
            <person name="Hube B."/>
            <person name="Klis F.M."/>
            <person name="Kodira C."/>
            <person name="Lennard N."/>
            <person name="Logue M.E."/>
            <person name="Martin R."/>
            <person name="Neiman A.M."/>
            <person name="Nikolaou E."/>
            <person name="Quail M.A."/>
            <person name="Quinn J."/>
            <person name="Santos M.C."/>
            <person name="Schmitzberger F.F."/>
            <person name="Sherlock G."/>
            <person name="Shah P."/>
            <person name="Silverstein K.A."/>
            <person name="Skrzypek M.S."/>
            <person name="Soll D."/>
            <person name="Staggs R."/>
            <person name="Stansfield I."/>
            <person name="Stumpf M.P."/>
            <person name="Sudbery P.E."/>
            <person name="Srikantha T."/>
            <person name="Zeng Q."/>
            <person name="Berman J."/>
            <person name="Berriman M."/>
            <person name="Heitman J."/>
            <person name="Gow N.A."/>
            <person name="Lorenz M.C."/>
            <person name="Birren B.W."/>
            <person name="Kellis M."/>
            <person name="Cuomo C.A."/>
        </authorList>
    </citation>
    <scope>NUCLEOTIDE SEQUENCE [LARGE SCALE GENOMIC DNA]</scope>
    <source>
        <strain evidence="4">ATCC 11503 / BCRC 21390 / CBS 2605 / JCM 1781 / NBRC 1676 / NRRL YB-4239</strain>
    </source>
</reference>
<feature type="domain" description="Zn(2)-C6 fungal-type" evidence="2">
    <location>
        <begin position="384"/>
        <end position="420"/>
    </location>
</feature>
<sequence>MSDLLTYSIMQPQSGHHYLPAAMNSGFTTPKHTYKTILPPIHTLPSPSNSIHYYDSSELIKLPPINTNYTLNKPTLSSSSSFCSFSPKNPTATYNQLTELNLNRFDTTKNCHGLGLLSSAIVYDQQQQQQQQQQLQQQQQQKIYSPVQQNDRLVSLPSLRSSSSLSISSLSSPATPESIHNQAVPQPQPQPQPKQQEPKQPQQQKRRQRLGPSCDSCRARKVKCNAEITILGLDILGISTEFHLSPLQSSQLQSQGKIIIATGNLSIIYSRDKYIKFKPCTSCELKNTLCCFSKGFTKEDIMLNKKKNGTATFKKYTAKKSKGSKEAGLTNHPHQHAEQQQQVLMSINKTLVRVPSPQMAMTSFQTSTSNSSSSTQITESRRSSCSQCRKKKVKCVVAVVGEQSNRQCVNCSKRSHECLFD</sequence>
<dbReference type="AlphaFoldDB" id="A5E2G0"/>